<evidence type="ECO:0000259" key="2">
    <source>
        <dbReference type="SMART" id="SM00867"/>
    </source>
</evidence>
<organism evidence="3">
    <name type="scientific">uncultured Acidimicrobiales bacterium</name>
    <dbReference type="NCBI Taxonomy" id="310071"/>
    <lineage>
        <taxon>Bacteria</taxon>
        <taxon>Bacillati</taxon>
        <taxon>Actinomycetota</taxon>
        <taxon>Acidimicrobiia</taxon>
        <taxon>Acidimicrobiales</taxon>
        <taxon>environmental samples</taxon>
    </lineage>
</organism>
<dbReference type="PANTHER" id="PTHR34406:SF1">
    <property type="entry name" value="PROTEIN YCEI"/>
    <property type="match status" value="1"/>
</dbReference>
<feature type="domain" description="Lipid/polyisoprenoid-binding YceI-like" evidence="2">
    <location>
        <begin position="5"/>
        <end position="165"/>
    </location>
</feature>
<proteinExistence type="inferred from homology"/>
<accession>A0A6J4I887</accession>
<evidence type="ECO:0000256" key="1">
    <source>
        <dbReference type="ARBA" id="ARBA00008812"/>
    </source>
</evidence>
<protein>
    <recommendedName>
        <fullName evidence="2">Lipid/polyisoprenoid-binding YceI-like domain-containing protein</fullName>
    </recommendedName>
</protein>
<comment type="similarity">
    <text evidence="1">Belongs to the UPF0312 family.</text>
</comment>
<dbReference type="AlphaFoldDB" id="A0A6J4I887"/>
<reference evidence="3" key="1">
    <citation type="submission" date="2020-02" db="EMBL/GenBank/DDBJ databases">
        <authorList>
            <person name="Meier V. D."/>
        </authorList>
    </citation>
    <scope>NUCLEOTIDE SEQUENCE</scope>
    <source>
        <strain evidence="3">AVDCRST_MAG10</strain>
    </source>
</reference>
<dbReference type="Pfam" id="PF04264">
    <property type="entry name" value="YceI"/>
    <property type="match status" value="1"/>
</dbReference>
<dbReference type="EMBL" id="CADCTB010000117">
    <property type="protein sequence ID" value="CAA9244825.1"/>
    <property type="molecule type" value="Genomic_DNA"/>
</dbReference>
<dbReference type="PANTHER" id="PTHR34406">
    <property type="entry name" value="PROTEIN YCEI"/>
    <property type="match status" value="1"/>
</dbReference>
<dbReference type="SUPFAM" id="SSF101874">
    <property type="entry name" value="YceI-like"/>
    <property type="match status" value="1"/>
</dbReference>
<dbReference type="InterPro" id="IPR036761">
    <property type="entry name" value="TTHA0802/YceI-like_sf"/>
</dbReference>
<dbReference type="Gene3D" id="2.40.128.110">
    <property type="entry name" value="Lipid/polyisoprenoid-binding, YceI-like"/>
    <property type="match status" value="1"/>
</dbReference>
<sequence>MLIKSYKDGMGAKLAHDLVLTATKWSGTLNVDADNPAASSADVTIDARSIEIIEAVGGMKSLSDKDRKDIAKNIDDKVLQTGKFPELKFASSSCSGSAPKFQAAGNMTIVGNTRPVNVDLNVNGTQVVATTSISQKDFGIKPFSAMMGAIKLRDDVDFELTVDLPSA</sequence>
<dbReference type="SMART" id="SM00867">
    <property type="entry name" value="YceI"/>
    <property type="match status" value="1"/>
</dbReference>
<evidence type="ECO:0000313" key="3">
    <source>
        <dbReference type="EMBL" id="CAA9244825.1"/>
    </source>
</evidence>
<gene>
    <name evidence="3" type="ORF">AVDCRST_MAG10-1883</name>
</gene>
<dbReference type="InterPro" id="IPR007372">
    <property type="entry name" value="Lipid/polyisoprenoid-bd_YceI"/>
</dbReference>
<name>A0A6J4I887_9ACTN</name>